<evidence type="ECO:0000313" key="3">
    <source>
        <dbReference type="Proteomes" id="UP001230951"/>
    </source>
</evidence>
<comment type="caution">
    <text evidence="1">The sequence shown here is derived from an EMBL/GenBank/DDBJ whole genome shotgun (WGS) entry which is preliminary data.</text>
</comment>
<gene>
    <name evidence="1" type="ORF">J2S90_001752</name>
    <name evidence="2" type="ORF">J2S93_002201</name>
</gene>
<dbReference type="RefSeq" id="WP_306960710.1">
    <property type="nucleotide sequence ID" value="NZ_JAUSRG010000003.1"/>
</dbReference>
<proteinExistence type="predicted"/>
<dbReference type="Proteomes" id="UP001230951">
    <property type="component" value="Unassembled WGS sequence"/>
</dbReference>
<dbReference type="Proteomes" id="UP001242995">
    <property type="component" value="Unassembled WGS sequence"/>
</dbReference>
<evidence type="ECO:0000313" key="4">
    <source>
        <dbReference type="Proteomes" id="UP001242995"/>
    </source>
</evidence>
<sequence length="124" mass="13351">MAFFGALMLSMVVVQGNTSVDPYRAKALLLRQSHCKNDTALNQYAYTLNNPATLKGHNGYWPWADIGSAINDAANAVSNWVDNTFNDTSTVGSQEAGGGVNTSRCPRRPRRIKCAQPGSCGSLQ</sequence>
<name>A0AAW8DFW3_9MICC</name>
<keyword evidence="3" id="KW-1185">Reference proteome</keyword>
<evidence type="ECO:0000313" key="2">
    <source>
        <dbReference type="EMBL" id="MDQ0180774.1"/>
    </source>
</evidence>
<protein>
    <submittedName>
        <fullName evidence="1">Uncharacterized protein</fullName>
    </submittedName>
</protein>
<dbReference type="AlphaFoldDB" id="A0AAW8DFW3"/>
<evidence type="ECO:0000313" key="1">
    <source>
        <dbReference type="EMBL" id="MDP9904797.1"/>
    </source>
</evidence>
<dbReference type="EMBL" id="JAUSTF010000004">
    <property type="protein sequence ID" value="MDQ0180774.1"/>
    <property type="molecule type" value="Genomic_DNA"/>
</dbReference>
<reference evidence="1 3" key="1">
    <citation type="submission" date="2023-07" db="EMBL/GenBank/DDBJ databases">
        <title>Sorghum-associated microbial communities from plants grown in Nebraska, USA.</title>
        <authorList>
            <person name="Schachtman D."/>
        </authorList>
    </citation>
    <scope>NUCLEOTIDE SEQUENCE</scope>
    <source>
        <strain evidence="1">DS1006</strain>
        <strain evidence="2 3">DS1016</strain>
    </source>
</reference>
<dbReference type="EMBL" id="JAUSRG010000003">
    <property type="protein sequence ID" value="MDP9904797.1"/>
    <property type="molecule type" value="Genomic_DNA"/>
</dbReference>
<accession>A0AAW8DFW3</accession>
<organism evidence="1 4">
    <name type="scientific">Arthrobacter bambusae</name>
    <dbReference type="NCBI Taxonomy" id="1338426"/>
    <lineage>
        <taxon>Bacteria</taxon>
        <taxon>Bacillati</taxon>
        <taxon>Actinomycetota</taxon>
        <taxon>Actinomycetes</taxon>
        <taxon>Micrococcales</taxon>
        <taxon>Micrococcaceae</taxon>
        <taxon>Arthrobacter</taxon>
    </lineage>
</organism>